<proteinExistence type="predicted"/>
<gene>
    <name evidence="1" type="ORF">DRF65_19970</name>
</gene>
<evidence type="ECO:0000313" key="1">
    <source>
        <dbReference type="EMBL" id="REC60542.1"/>
    </source>
</evidence>
<sequence length="61" mass="6998">MKKLVTLSTAIVFSFHFYSSERTGNIILQETVTKIDTKQKLKNKATNINEVIDPTKSDKPW</sequence>
<protein>
    <submittedName>
        <fullName evidence="1">Uncharacterized protein</fullName>
    </submittedName>
</protein>
<reference evidence="2" key="1">
    <citation type="submission" date="2018-06" db="EMBL/GenBank/DDBJ databases">
        <authorList>
            <person name="Lum Nde A."/>
            <person name="Hugo C."/>
        </authorList>
    </citation>
    <scope>NUCLEOTIDE SEQUENCE [LARGE SCALE GENOMIC DNA]</scope>
    <source>
        <strain evidence="2">1_F178</strain>
    </source>
</reference>
<dbReference type="EMBL" id="QNVT01000023">
    <property type="protein sequence ID" value="REC60542.1"/>
    <property type="molecule type" value="Genomic_DNA"/>
</dbReference>
<comment type="caution">
    <text evidence="1">The sequence shown here is derived from an EMBL/GenBank/DDBJ whole genome shotgun (WGS) entry which is preliminary data.</text>
</comment>
<evidence type="ECO:0000313" key="2">
    <source>
        <dbReference type="Proteomes" id="UP000256686"/>
    </source>
</evidence>
<dbReference type="Proteomes" id="UP000256686">
    <property type="component" value="Unassembled WGS sequence"/>
</dbReference>
<dbReference type="AlphaFoldDB" id="A0A3D9C4S3"/>
<accession>A0A3D9C4S3</accession>
<dbReference type="RefSeq" id="WP_115972513.1">
    <property type="nucleotide sequence ID" value="NZ_QNVT01000023.1"/>
</dbReference>
<keyword evidence="2" id="KW-1185">Reference proteome</keyword>
<organism evidence="1 2">
    <name type="scientific">Chryseobacterium pennae</name>
    <dbReference type="NCBI Taxonomy" id="2258962"/>
    <lineage>
        <taxon>Bacteria</taxon>
        <taxon>Pseudomonadati</taxon>
        <taxon>Bacteroidota</taxon>
        <taxon>Flavobacteriia</taxon>
        <taxon>Flavobacteriales</taxon>
        <taxon>Weeksellaceae</taxon>
        <taxon>Chryseobacterium group</taxon>
        <taxon>Chryseobacterium</taxon>
    </lineage>
</organism>
<name>A0A3D9C4S3_9FLAO</name>